<dbReference type="PROSITE" id="PS01124">
    <property type="entry name" value="HTH_ARAC_FAMILY_2"/>
    <property type="match status" value="1"/>
</dbReference>
<sequence length="331" mass="35176">MAKTRTILLLAFEEVALLDLVGPADAFTVVSGHVLSQSPPAYRVAVASVPGGPIRSVSGLSIDTLALDAIDPAAIDTIIVPGGGPPQAPPVPPNLVAWLAGNGAAARRLCSVCTGAFLLAAAGLAEGRRLATHWEAAGELQRRHPAVSVEPEPIFVHDGPVWSSAGFTAGIDLALALVEEDHGHAAAMQLARLMVMFVKRPGEQRQFSSALASQTAADPAFDRLHAWIVDNLDADLRVEALAARAGMAPRTFARRYARAAGRTPARTVELLRLEAACQALLDPQLPIKQVARRCGFGDEQNLRRCFLRRYGMVPAQYRSRFARPASVPACP</sequence>
<dbReference type="Pfam" id="PF01965">
    <property type="entry name" value="DJ-1_PfpI"/>
    <property type="match status" value="1"/>
</dbReference>
<evidence type="ECO:0000259" key="3">
    <source>
        <dbReference type="PROSITE" id="PS01124"/>
    </source>
</evidence>
<feature type="domain" description="HTH araC/xylS-type" evidence="3">
    <location>
        <begin position="222"/>
        <end position="320"/>
    </location>
</feature>
<dbReference type="CDD" id="cd03137">
    <property type="entry name" value="GATase1_AraC_1"/>
    <property type="match status" value="1"/>
</dbReference>
<dbReference type="Gene3D" id="1.10.10.60">
    <property type="entry name" value="Homeodomain-like"/>
    <property type="match status" value="1"/>
</dbReference>
<dbReference type="SUPFAM" id="SSF52317">
    <property type="entry name" value="Class I glutamine amidotransferase-like"/>
    <property type="match status" value="1"/>
</dbReference>
<dbReference type="EMBL" id="JBHRTR010000023">
    <property type="protein sequence ID" value="MFC3227510.1"/>
    <property type="molecule type" value="Genomic_DNA"/>
</dbReference>
<accession>A0ABV7KYV8</accession>
<evidence type="ECO:0000313" key="5">
    <source>
        <dbReference type="Proteomes" id="UP001595528"/>
    </source>
</evidence>
<protein>
    <submittedName>
        <fullName evidence="4">GlxA family transcriptional regulator</fullName>
    </submittedName>
</protein>
<dbReference type="Gene3D" id="3.40.50.880">
    <property type="match status" value="1"/>
</dbReference>
<dbReference type="PANTHER" id="PTHR43130:SF3">
    <property type="entry name" value="HTH-TYPE TRANSCRIPTIONAL REGULATOR RV1931C"/>
    <property type="match status" value="1"/>
</dbReference>
<keyword evidence="5" id="KW-1185">Reference proteome</keyword>
<proteinExistence type="predicted"/>
<evidence type="ECO:0000313" key="4">
    <source>
        <dbReference type="EMBL" id="MFC3227510.1"/>
    </source>
</evidence>
<name>A0ABV7KYV8_9PROT</name>
<dbReference type="SMART" id="SM00342">
    <property type="entry name" value="HTH_ARAC"/>
    <property type="match status" value="1"/>
</dbReference>
<dbReference type="RefSeq" id="WP_379899714.1">
    <property type="nucleotide sequence ID" value="NZ_JBHRTR010000023.1"/>
</dbReference>
<keyword evidence="1" id="KW-0805">Transcription regulation</keyword>
<gene>
    <name evidence="4" type="ORF">ACFOGJ_09730</name>
</gene>
<comment type="caution">
    <text evidence="4">The sequence shown here is derived from an EMBL/GenBank/DDBJ whole genome shotgun (WGS) entry which is preliminary data.</text>
</comment>
<dbReference type="Pfam" id="PF12833">
    <property type="entry name" value="HTH_18"/>
    <property type="match status" value="1"/>
</dbReference>
<dbReference type="InterPro" id="IPR052158">
    <property type="entry name" value="INH-QAR"/>
</dbReference>
<dbReference type="SUPFAM" id="SSF46689">
    <property type="entry name" value="Homeodomain-like"/>
    <property type="match status" value="2"/>
</dbReference>
<dbReference type="PANTHER" id="PTHR43130">
    <property type="entry name" value="ARAC-FAMILY TRANSCRIPTIONAL REGULATOR"/>
    <property type="match status" value="1"/>
</dbReference>
<dbReference type="Proteomes" id="UP001595528">
    <property type="component" value="Unassembled WGS sequence"/>
</dbReference>
<dbReference type="InterPro" id="IPR002818">
    <property type="entry name" value="DJ-1/PfpI"/>
</dbReference>
<evidence type="ECO:0000256" key="1">
    <source>
        <dbReference type="ARBA" id="ARBA00023015"/>
    </source>
</evidence>
<organism evidence="4 5">
    <name type="scientific">Marinibaculum pumilum</name>
    <dbReference type="NCBI Taxonomy" id="1766165"/>
    <lineage>
        <taxon>Bacteria</taxon>
        <taxon>Pseudomonadati</taxon>
        <taxon>Pseudomonadota</taxon>
        <taxon>Alphaproteobacteria</taxon>
        <taxon>Rhodospirillales</taxon>
        <taxon>Rhodospirillaceae</taxon>
        <taxon>Marinibaculum</taxon>
    </lineage>
</organism>
<dbReference type="InterPro" id="IPR018060">
    <property type="entry name" value="HTH_AraC"/>
</dbReference>
<dbReference type="InterPro" id="IPR029062">
    <property type="entry name" value="Class_I_gatase-like"/>
</dbReference>
<dbReference type="InterPro" id="IPR009057">
    <property type="entry name" value="Homeodomain-like_sf"/>
</dbReference>
<keyword evidence="2" id="KW-0804">Transcription</keyword>
<evidence type="ECO:0000256" key="2">
    <source>
        <dbReference type="ARBA" id="ARBA00023163"/>
    </source>
</evidence>
<reference evidence="5" key="1">
    <citation type="journal article" date="2019" name="Int. J. Syst. Evol. Microbiol.">
        <title>The Global Catalogue of Microorganisms (GCM) 10K type strain sequencing project: providing services to taxonomists for standard genome sequencing and annotation.</title>
        <authorList>
            <consortium name="The Broad Institute Genomics Platform"/>
            <consortium name="The Broad Institute Genome Sequencing Center for Infectious Disease"/>
            <person name="Wu L."/>
            <person name="Ma J."/>
        </authorList>
    </citation>
    <scope>NUCLEOTIDE SEQUENCE [LARGE SCALE GENOMIC DNA]</scope>
    <source>
        <strain evidence="5">KCTC 42964</strain>
    </source>
</reference>